<dbReference type="PANTHER" id="PTHR33495">
    <property type="entry name" value="ANTI-SIGMA FACTOR ANTAGONIST TM_1081-RELATED-RELATED"/>
    <property type="match status" value="1"/>
</dbReference>
<organism evidence="4 5">
    <name type="scientific">Amycolatopsis iheyensis</name>
    <dbReference type="NCBI Taxonomy" id="2945988"/>
    <lineage>
        <taxon>Bacteria</taxon>
        <taxon>Bacillati</taxon>
        <taxon>Actinomycetota</taxon>
        <taxon>Actinomycetes</taxon>
        <taxon>Pseudonocardiales</taxon>
        <taxon>Pseudonocardiaceae</taxon>
        <taxon>Amycolatopsis</taxon>
    </lineage>
</organism>
<dbReference type="PANTHER" id="PTHR33495:SF2">
    <property type="entry name" value="ANTI-SIGMA FACTOR ANTAGONIST TM_1081-RELATED"/>
    <property type="match status" value="1"/>
</dbReference>
<dbReference type="InterPro" id="IPR003658">
    <property type="entry name" value="Anti-sigma_ant"/>
</dbReference>
<gene>
    <name evidence="4" type="ORF">M8542_14280</name>
</gene>
<evidence type="ECO:0000313" key="4">
    <source>
        <dbReference type="EMBL" id="MCR6483989.1"/>
    </source>
</evidence>
<dbReference type="EMBL" id="JAMXQV010000006">
    <property type="protein sequence ID" value="MCR6483989.1"/>
    <property type="molecule type" value="Genomic_DNA"/>
</dbReference>
<name>A0A9X2N8J3_9PSEU</name>
<reference evidence="4" key="1">
    <citation type="submission" date="2022-06" db="EMBL/GenBank/DDBJ databases">
        <title>Amycolatopsis iheyaensis sp. nov., a new species of the genus Amycolatopsis isolated from soil in Iheya island, Japan.</title>
        <authorList>
            <person name="Ngamcharungchit C."/>
            <person name="Kanto H."/>
            <person name="Take A."/>
            <person name="Intra B."/>
            <person name="Matsumoto A."/>
            <person name="Panbangred W."/>
            <person name="Inahashi Y."/>
        </authorList>
    </citation>
    <scope>NUCLEOTIDE SEQUENCE</scope>
    <source>
        <strain evidence="4">OK19-0408</strain>
    </source>
</reference>
<dbReference type="Proteomes" id="UP001144096">
    <property type="component" value="Unassembled WGS sequence"/>
</dbReference>
<keyword evidence="5" id="KW-1185">Reference proteome</keyword>
<dbReference type="GO" id="GO:0043856">
    <property type="term" value="F:anti-sigma factor antagonist activity"/>
    <property type="evidence" value="ECO:0007669"/>
    <property type="project" value="InterPro"/>
</dbReference>
<dbReference type="PROSITE" id="PS50801">
    <property type="entry name" value="STAS"/>
    <property type="match status" value="1"/>
</dbReference>
<evidence type="ECO:0000313" key="5">
    <source>
        <dbReference type="Proteomes" id="UP001144096"/>
    </source>
</evidence>
<evidence type="ECO:0000256" key="1">
    <source>
        <dbReference type="ARBA" id="ARBA00009013"/>
    </source>
</evidence>
<dbReference type="NCBIfam" id="TIGR00377">
    <property type="entry name" value="ant_ant_sig"/>
    <property type="match status" value="1"/>
</dbReference>
<dbReference type="AlphaFoldDB" id="A0A9X2N8J3"/>
<dbReference type="InterPro" id="IPR036513">
    <property type="entry name" value="STAS_dom_sf"/>
</dbReference>
<dbReference type="Pfam" id="PF01740">
    <property type="entry name" value="STAS"/>
    <property type="match status" value="1"/>
</dbReference>
<dbReference type="RefSeq" id="WP_257920613.1">
    <property type="nucleotide sequence ID" value="NZ_JAMXQV010000006.1"/>
</dbReference>
<accession>A0A9X2N8J3</accession>
<comment type="similarity">
    <text evidence="1 2">Belongs to the anti-sigma-factor antagonist family.</text>
</comment>
<proteinExistence type="inferred from homology"/>
<comment type="caution">
    <text evidence="4">The sequence shown here is derived from an EMBL/GenBank/DDBJ whole genome shotgun (WGS) entry which is preliminary data.</text>
</comment>
<protein>
    <recommendedName>
        <fullName evidence="2">Anti-sigma factor antagonist</fullName>
    </recommendedName>
</protein>
<dbReference type="Gene3D" id="3.30.750.24">
    <property type="entry name" value="STAS domain"/>
    <property type="match status" value="1"/>
</dbReference>
<sequence length="126" mass="13355">MTDHRTRNHLVTTTEAGVVIVHCPGDLDLATSPRMRDALLTPLGEGARGVIADLTETTYCDSTVFSVLVEAYRASLAHDVPFTIAAAHATVARPLAILGLDRVLPIRPTVAEAREAVTGTPVTKVS</sequence>
<feature type="domain" description="STAS" evidence="3">
    <location>
        <begin position="8"/>
        <end position="117"/>
    </location>
</feature>
<dbReference type="SUPFAM" id="SSF52091">
    <property type="entry name" value="SpoIIaa-like"/>
    <property type="match status" value="1"/>
</dbReference>
<dbReference type="InterPro" id="IPR002645">
    <property type="entry name" value="STAS_dom"/>
</dbReference>
<evidence type="ECO:0000256" key="2">
    <source>
        <dbReference type="RuleBase" id="RU003749"/>
    </source>
</evidence>
<evidence type="ECO:0000259" key="3">
    <source>
        <dbReference type="PROSITE" id="PS50801"/>
    </source>
</evidence>
<dbReference type="CDD" id="cd07043">
    <property type="entry name" value="STAS_anti-anti-sigma_factors"/>
    <property type="match status" value="1"/>
</dbReference>